<dbReference type="SUPFAM" id="SSF53448">
    <property type="entry name" value="Nucleotide-diphospho-sugar transferases"/>
    <property type="match status" value="1"/>
</dbReference>
<evidence type="ECO:0000313" key="2">
    <source>
        <dbReference type="Proteomes" id="UP001304071"/>
    </source>
</evidence>
<reference evidence="1 2" key="1">
    <citation type="submission" date="2023-11" db="EMBL/GenBank/DDBJ databases">
        <title>Plant-associative lifestyle of Vibrio porteresiae and its evolutionary dynamics.</title>
        <authorList>
            <person name="Rameshkumar N."/>
            <person name="Kirti K."/>
        </authorList>
    </citation>
    <scope>NUCLEOTIDE SEQUENCE [LARGE SCALE GENOMIC DNA]</scope>
    <source>
        <strain evidence="1 2">MSSRF30</strain>
    </source>
</reference>
<dbReference type="InterPro" id="IPR029044">
    <property type="entry name" value="Nucleotide-diphossugar_trans"/>
</dbReference>
<dbReference type="RefSeq" id="WP_261894305.1">
    <property type="nucleotide sequence ID" value="NZ_AP024895.1"/>
</dbReference>
<sequence>MNRLYNHLSDINVEHSFHSAKTQAEIKKLADDAVAKLLEPTAAVSSSNYLPKIVWMFWHSGFDNAPEVVKLGVMSWQKMNPDYEVRLLDNSNIHEYLGFDLLQAFRNTSVRCLLPIKADILRLYLLSRYGGIWVDATTFCLKPLSEWLPTALAPCNLFNFKQKNNPTRPIEVWFIAAPKGSPIINDVLKQYIGYLTKPRQLTLFISGKVPLLEKVITEDEKQKPLDGSVSERAEVFGFMPYFSMGYFFYQALAKHLSAEQLTIYLRNDEDGRMTNSYALTKDPFPAFENAYVSKQTYLSSYMSSELFAQRKAVLFEKLNNTESE</sequence>
<keyword evidence="2" id="KW-1185">Reference proteome</keyword>
<organism evidence="1 2">
    <name type="scientific">Vibrio porteresiae DSM 19223</name>
    <dbReference type="NCBI Taxonomy" id="1123496"/>
    <lineage>
        <taxon>Bacteria</taxon>
        <taxon>Pseudomonadati</taxon>
        <taxon>Pseudomonadota</taxon>
        <taxon>Gammaproteobacteria</taxon>
        <taxon>Vibrionales</taxon>
        <taxon>Vibrionaceae</taxon>
        <taxon>Vibrio</taxon>
    </lineage>
</organism>
<gene>
    <name evidence="1" type="ORF">R8Z52_02900</name>
</gene>
<evidence type="ECO:0000313" key="1">
    <source>
        <dbReference type="EMBL" id="WPC74226.1"/>
    </source>
</evidence>
<dbReference type="PANTHER" id="PTHR32385">
    <property type="entry name" value="MANNOSYL PHOSPHORYLINOSITOL CERAMIDE SYNTHASE"/>
    <property type="match status" value="1"/>
</dbReference>
<name>A0ABZ0QDZ3_9VIBR</name>
<dbReference type="Proteomes" id="UP001304071">
    <property type="component" value="Chromosome 1"/>
</dbReference>
<dbReference type="Pfam" id="PF05704">
    <property type="entry name" value="Caps_synth"/>
    <property type="match status" value="1"/>
</dbReference>
<protein>
    <submittedName>
        <fullName evidence="1">Capsular polysaccharide synthesis protein</fullName>
    </submittedName>
</protein>
<dbReference type="InterPro" id="IPR051706">
    <property type="entry name" value="Glycosyltransferase_domain"/>
</dbReference>
<dbReference type="EMBL" id="CP138203">
    <property type="protein sequence ID" value="WPC74226.1"/>
    <property type="molecule type" value="Genomic_DNA"/>
</dbReference>
<dbReference type="PANTHER" id="PTHR32385:SF22">
    <property type="entry name" value="MANNOSYL PHOSPHORYLINOSITOL CERAMIDE SYNTHASE SUR1"/>
    <property type="match status" value="1"/>
</dbReference>
<proteinExistence type="predicted"/>
<dbReference type="InterPro" id="IPR008441">
    <property type="entry name" value="AfumC-like_glycosyl_Trfase"/>
</dbReference>
<dbReference type="Gene3D" id="3.90.550.20">
    <property type="match status" value="1"/>
</dbReference>
<accession>A0ABZ0QDZ3</accession>